<protein>
    <submittedName>
        <fullName evidence="1">Uncharacterized protein</fullName>
    </submittedName>
</protein>
<proteinExistence type="predicted"/>
<dbReference type="AlphaFoldDB" id="A0A377Q2C7"/>
<evidence type="ECO:0000313" key="1">
    <source>
        <dbReference type="EMBL" id="STQ88935.1"/>
    </source>
</evidence>
<reference evidence="1 2" key="1">
    <citation type="submission" date="2018-06" db="EMBL/GenBank/DDBJ databases">
        <authorList>
            <consortium name="Pathogen Informatics"/>
            <person name="Doyle S."/>
        </authorList>
    </citation>
    <scope>NUCLEOTIDE SEQUENCE [LARGE SCALE GENOMIC DNA]</scope>
    <source>
        <strain evidence="1 2">NCTC13156</strain>
    </source>
</reference>
<organism evidence="1 2">
    <name type="scientific">Helicobacter pullorum</name>
    <dbReference type="NCBI Taxonomy" id="35818"/>
    <lineage>
        <taxon>Bacteria</taxon>
        <taxon>Pseudomonadati</taxon>
        <taxon>Campylobacterota</taxon>
        <taxon>Epsilonproteobacteria</taxon>
        <taxon>Campylobacterales</taxon>
        <taxon>Helicobacteraceae</taxon>
        <taxon>Helicobacter</taxon>
    </lineage>
</organism>
<dbReference type="Proteomes" id="UP000255269">
    <property type="component" value="Unassembled WGS sequence"/>
</dbReference>
<sequence>MAYLSKEVKVEAGELLEKLFAFNKEKVELELLKKEREENLKREIAEICNIRDKEGQALSSKIKMPLVVNLINELYLEKPNKKEEEYELMETYKTAFSSINQDVINAYLAINDSLSENAMNVKEAIKDTTLLSKEILDAILMVSKEQYKELVEIQNEALGIEAKVPKDDSQTLDIVKELKALIATLQQEAKEDEE</sequence>
<evidence type="ECO:0000313" key="2">
    <source>
        <dbReference type="Proteomes" id="UP000255269"/>
    </source>
</evidence>
<accession>A0A377Q2C7</accession>
<dbReference type="RefSeq" id="WP_115057329.1">
    <property type="nucleotide sequence ID" value="NZ_UGJF01000002.1"/>
</dbReference>
<name>A0A377Q2C7_9HELI</name>
<dbReference type="EMBL" id="UGJF01000002">
    <property type="protein sequence ID" value="STQ88935.1"/>
    <property type="molecule type" value="Genomic_DNA"/>
</dbReference>
<gene>
    <name evidence="1" type="ORF">NCTC13156_01742</name>
</gene>